<reference evidence="1" key="1">
    <citation type="submission" date="2020-05" db="EMBL/GenBank/DDBJ databases">
        <title>WGS assembly of Panicum virgatum.</title>
        <authorList>
            <person name="Lovell J.T."/>
            <person name="Jenkins J."/>
            <person name="Shu S."/>
            <person name="Juenger T.E."/>
            <person name="Schmutz J."/>
        </authorList>
    </citation>
    <scope>NUCLEOTIDE SEQUENCE</scope>
    <source>
        <strain evidence="1">AP13</strain>
    </source>
</reference>
<gene>
    <name evidence="1" type="ORF">PVAP13_3NG224200</name>
</gene>
<evidence type="ECO:0000313" key="1">
    <source>
        <dbReference type="EMBL" id="KAG2621067.1"/>
    </source>
</evidence>
<dbReference type="Proteomes" id="UP000823388">
    <property type="component" value="Chromosome 3N"/>
</dbReference>
<dbReference type="AlphaFoldDB" id="A0A8T0UFF7"/>
<keyword evidence="2" id="KW-1185">Reference proteome</keyword>
<evidence type="ECO:0000313" key="2">
    <source>
        <dbReference type="Proteomes" id="UP000823388"/>
    </source>
</evidence>
<protein>
    <recommendedName>
        <fullName evidence="3">F-box protein</fullName>
    </recommendedName>
</protein>
<accession>A0A8T0UFF7</accession>
<comment type="caution">
    <text evidence="1">The sequence shown here is derived from an EMBL/GenBank/DDBJ whole genome shotgun (WGS) entry which is preliminary data.</text>
</comment>
<name>A0A8T0UFF7_PANVG</name>
<sequence>MESEMSSQGICEDRTLEFYLVAYDDIGGVTCRRFSDPRGQNSGYSPVFWTTDTTFLEPPFSEQELDNYSPYDFQPYLKKKSMTSNHAAAENRVISRILCINSSHDVVDPQLSIPLDDARSVEGRIWLYEDGTFGFGFVGTNSVIDLRHVSSAGCVLDT</sequence>
<proteinExistence type="predicted"/>
<dbReference type="EMBL" id="CM029042">
    <property type="protein sequence ID" value="KAG2621067.1"/>
    <property type="molecule type" value="Genomic_DNA"/>
</dbReference>
<organism evidence="1 2">
    <name type="scientific">Panicum virgatum</name>
    <name type="common">Blackwell switchgrass</name>
    <dbReference type="NCBI Taxonomy" id="38727"/>
    <lineage>
        <taxon>Eukaryota</taxon>
        <taxon>Viridiplantae</taxon>
        <taxon>Streptophyta</taxon>
        <taxon>Embryophyta</taxon>
        <taxon>Tracheophyta</taxon>
        <taxon>Spermatophyta</taxon>
        <taxon>Magnoliopsida</taxon>
        <taxon>Liliopsida</taxon>
        <taxon>Poales</taxon>
        <taxon>Poaceae</taxon>
        <taxon>PACMAD clade</taxon>
        <taxon>Panicoideae</taxon>
        <taxon>Panicodae</taxon>
        <taxon>Paniceae</taxon>
        <taxon>Panicinae</taxon>
        <taxon>Panicum</taxon>
        <taxon>Panicum sect. Hiantes</taxon>
    </lineage>
</organism>
<evidence type="ECO:0008006" key="3">
    <source>
        <dbReference type="Google" id="ProtNLM"/>
    </source>
</evidence>